<evidence type="ECO:0000256" key="4">
    <source>
        <dbReference type="RuleBase" id="RU367119"/>
    </source>
</evidence>
<dbReference type="InterPro" id="IPR011862">
    <property type="entry name" value="Phos-bd"/>
</dbReference>
<keyword evidence="7" id="KW-1185">Reference proteome</keyword>
<evidence type="ECO:0000256" key="2">
    <source>
        <dbReference type="ARBA" id="ARBA00022448"/>
    </source>
</evidence>
<dbReference type="PANTHER" id="PTHR30570:SF6">
    <property type="entry name" value="PHOSPHATE-BINDING PROTEIN PSTS"/>
    <property type="match status" value="1"/>
</dbReference>
<evidence type="ECO:0000259" key="5">
    <source>
        <dbReference type="Pfam" id="PF12849"/>
    </source>
</evidence>
<dbReference type="PANTHER" id="PTHR30570">
    <property type="entry name" value="PERIPLASMIC PHOSPHATE BINDING COMPONENT OF PHOSPHATE ABC TRANSPORTER"/>
    <property type="match status" value="1"/>
</dbReference>
<dbReference type="Pfam" id="PF12849">
    <property type="entry name" value="PBP_like_2"/>
    <property type="match status" value="1"/>
</dbReference>
<reference evidence="6 7" key="2">
    <citation type="journal article" date="2021" name="Int. J. Syst. Evol. Microbiol.">
        <title>Isolation and Polyphasic Characterization of Desulfuromonas versatilis sp. Nov., an Electrogenic Bacteria Capable of Versatile Metabolism Isolated from a Graphene Oxide-Reducing Enrichment Culture.</title>
        <authorList>
            <person name="Xie L."/>
            <person name="Yoshida N."/>
            <person name="Ishii S."/>
            <person name="Meng L."/>
        </authorList>
    </citation>
    <scope>NUCLEOTIDE SEQUENCE [LARGE SCALE GENOMIC DNA]</scope>
    <source>
        <strain evidence="6 7">NIT-T3</strain>
    </source>
</reference>
<evidence type="ECO:0000256" key="3">
    <source>
        <dbReference type="ARBA" id="ARBA00022729"/>
    </source>
</evidence>
<keyword evidence="4" id="KW-0592">Phosphate transport</keyword>
<dbReference type="Gene3D" id="3.40.190.10">
    <property type="entry name" value="Periplasmic binding protein-like II"/>
    <property type="match status" value="2"/>
</dbReference>
<evidence type="ECO:0000313" key="6">
    <source>
        <dbReference type="EMBL" id="BCR06789.1"/>
    </source>
</evidence>
<comment type="similarity">
    <text evidence="1 4">Belongs to the PstS family.</text>
</comment>
<accession>A0ABM8I1N5</accession>
<feature type="chain" id="PRO_5044982625" description="Phosphate-binding protein" evidence="4">
    <location>
        <begin position="27"/>
        <end position="333"/>
    </location>
</feature>
<evidence type="ECO:0000313" key="7">
    <source>
        <dbReference type="Proteomes" id="UP001319827"/>
    </source>
</evidence>
<dbReference type="Proteomes" id="UP001319827">
    <property type="component" value="Chromosome"/>
</dbReference>
<evidence type="ECO:0000256" key="1">
    <source>
        <dbReference type="ARBA" id="ARBA00008725"/>
    </source>
</evidence>
<feature type="signal peptide" evidence="4">
    <location>
        <begin position="1"/>
        <end position="26"/>
    </location>
</feature>
<gene>
    <name evidence="6" type="primary">pstS</name>
    <name evidence="6" type="ORF">DESUT3_38580</name>
</gene>
<keyword evidence="3 4" id="KW-0732">Signal</keyword>
<dbReference type="InterPro" id="IPR024370">
    <property type="entry name" value="PBP_domain"/>
</dbReference>
<dbReference type="NCBIfam" id="TIGR02136">
    <property type="entry name" value="ptsS_2"/>
    <property type="match status" value="1"/>
</dbReference>
<dbReference type="RefSeq" id="WP_221250170.1">
    <property type="nucleotide sequence ID" value="NZ_AP024355.1"/>
</dbReference>
<feature type="domain" description="PBP" evidence="5">
    <location>
        <begin position="48"/>
        <end position="307"/>
    </location>
</feature>
<organism evidence="6 7">
    <name type="scientific">Desulfuromonas versatilis</name>
    <dbReference type="NCBI Taxonomy" id="2802975"/>
    <lineage>
        <taxon>Bacteria</taxon>
        <taxon>Pseudomonadati</taxon>
        <taxon>Thermodesulfobacteriota</taxon>
        <taxon>Desulfuromonadia</taxon>
        <taxon>Desulfuromonadales</taxon>
        <taxon>Desulfuromonadaceae</taxon>
        <taxon>Desulfuromonas</taxon>
    </lineage>
</organism>
<name>A0ABM8I1N5_9BACT</name>
<dbReference type="EMBL" id="AP024355">
    <property type="protein sequence ID" value="BCR06789.1"/>
    <property type="molecule type" value="Genomic_DNA"/>
</dbReference>
<dbReference type="CDD" id="cd13653">
    <property type="entry name" value="PBP2_phosphate_like_1"/>
    <property type="match status" value="1"/>
</dbReference>
<dbReference type="SUPFAM" id="SSF53850">
    <property type="entry name" value="Periplasmic binding protein-like II"/>
    <property type="match status" value="1"/>
</dbReference>
<comment type="function">
    <text evidence="4">Involved in the system for phosphate transport across the cytoplasmic membrane.</text>
</comment>
<keyword evidence="2 4" id="KW-0813">Transport</keyword>
<reference evidence="6 7" key="1">
    <citation type="journal article" date="2016" name="C (Basel)">
        <title>Selective Growth of and Electricity Production by Marine Exoelectrogenic Bacteria in Self-Aggregated Hydrogel of Microbially Reduced Graphene Oxide.</title>
        <authorList>
            <person name="Yoshida N."/>
            <person name="Goto Y."/>
            <person name="Miyata Y."/>
        </authorList>
    </citation>
    <scope>NUCLEOTIDE SEQUENCE [LARGE SCALE GENOMIC DNA]</scope>
    <source>
        <strain evidence="6 7">NIT-T3</strain>
    </source>
</reference>
<sequence length="333" mass="35534">MSSKIFQMVKRMAAAASFAALVTAVAVPGAGASPIEVDKGLPGYAKTQGVAGNLNSIGSDTLNNLMTFWAEGFRKAYPNVNIQIEGKGSSTAPPALIEGTAQIGPMSRPMKQSEIEAFEKKYGFKPTAIGVALDSLAVFVNKDNPIESLSLTQVDAIFSKTRKGGAVEDIVTWGQVGLNGEWAGKPISLYGRNSASGTYGFFKEHALSKGDYKDIVKEQPGSASVVLSVTEDKAGIGYSGIGYKTSGVKAIALSKKDGEQAYEPTYESVLEGKYPLGRMLFLYVAKKPNEPLPKMVEEFLKYVLSKEGQEIVVKDGYLPLPAKIAEKQLASVK</sequence>
<dbReference type="InterPro" id="IPR050811">
    <property type="entry name" value="Phosphate_ABC_transporter"/>
</dbReference>
<proteinExistence type="inferred from homology"/>
<protein>
    <recommendedName>
        <fullName evidence="4">Phosphate-binding protein</fullName>
    </recommendedName>
</protein>